<dbReference type="RefSeq" id="WP_088093651.1">
    <property type="nucleotide sequence ID" value="NZ_JARHXM010000022.1"/>
</dbReference>
<accession>A0A1Y3MJL9</accession>
<protein>
    <submittedName>
        <fullName evidence="2">Oxidoreductase</fullName>
    </submittedName>
</protein>
<dbReference type="Pfam" id="PF00248">
    <property type="entry name" value="Aldo_ket_red"/>
    <property type="match status" value="1"/>
</dbReference>
<name>A0A1Y3MJL9_9BACI</name>
<sequence length="304" mass="34911">MKKRQLGNSDLYVTEMGLGCMSLGTNEHEAIHIIHEAMDLGINFFDTADLYNYGLNEEFVGKALKGKRDQIVLTTKVGNRWVEEKNGWSWDPSKAYIKAEVKESLRRLRTDYIDLYQLHGGTIEDPIDETIEAFEELKQEGVIRHYGISSIRPNVIREYAKRSNIVSVLMEYSLLNRQPEEWFPLLQEHQISIIARGPLAKGLLTDNNERKIEKVKEKDYLSYSYDELIKTLTTVKEITKERSLTETALQYCLHDPIVAAVIPGASSIQQLQENVQANNQSPLTTEEYKQIQAAVKCDTYTLHR</sequence>
<dbReference type="PANTHER" id="PTHR43312:SF1">
    <property type="entry name" value="NADP-DEPENDENT OXIDOREDUCTASE DOMAIN-CONTAINING PROTEIN"/>
    <property type="match status" value="1"/>
</dbReference>
<organism evidence="2 3">
    <name type="scientific">Bacillus pseudomycoides</name>
    <dbReference type="NCBI Taxonomy" id="64104"/>
    <lineage>
        <taxon>Bacteria</taxon>
        <taxon>Bacillati</taxon>
        <taxon>Bacillota</taxon>
        <taxon>Bacilli</taxon>
        <taxon>Bacillales</taxon>
        <taxon>Bacillaceae</taxon>
        <taxon>Bacillus</taxon>
        <taxon>Bacillus cereus group</taxon>
    </lineage>
</organism>
<proteinExistence type="predicted"/>
<feature type="domain" description="NADP-dependent oxidoreductase" evidence="1">
    <location>
        <begin position="15"/>
        <end position="295"/>
    </location>
</feature>
<dbReference type="CDD" id="cd19086">
    <property type="entry name" value="AKR_AKR11C1"/>
    <property type="match status" value="1"/>
</dbReference>
<gene>
    <name evidence="2" type="ORF">BW425_01595</name>
</gene>
<dbReference type="GO" id="GO:0016491">
    <property type="term" value="F:oxidoreductase activity"/>
    <property type="evidence" value="ECO:0007669"/>
    <property type="project" value="InterPro"/>
</dbReference>
<dbReference type="EMBL" id="MWPX01000001">
    <property type="protein sequence ID" value="OUM50635.1"/>
    <property type="molecule type" value="Genomic_DNA"/>
</dbReference>
<dbReference type="AlphaFoldDB" id="A0A1Y3MJL9"/>
<evidence type="ECO:0000313" key="3">
    <source>
        <dbReference type="Proteomes" id="UP000195321"/>
    </source>
</evidence>
<evidence type="ECO:0000259" key="1">
    <source>
        <dbReference type="Pfam" id="PF00248"/>
    </source>
</evidence>
<dbReference type="Proteomes" id="UP000195321">
    <property type="component" value="Unassembled WGS sequence"/>
</dbReference>
<comment type="caution">
    <text evidence="2">The sequence shown here is derived from an EMBL/GenBank/DDBJ whole genome shotgun (WGS) entry which is preliminary data.</text>
</comment>
<dbReference type="InterPro" id="IPR023210">
    <property type="entry name" value="NADP_OxRdtase_dom"/>
</dbReference>
<dbReference type="PRINTS" id="PR00069">
    <property type="entry name" value="ALDKETRDTASE"/>
</dbReference>
<dbReference type="PANTHER" id="PTHR43312">
    <property type="entry name" value="D-THREO-ALDOSE 1-DEHYDROGENASE"/>
    <property type="match status" value="1"/>
</dbReference>
<dbReference type="Gene3D" id="3.20.20.100">
    <property type="entry name" value="NADP-dependent oxidoreductase domain"/>
    <property type="match status" value="1"/>
</dbReference>
<reference evidence="2 3" key="1">
    <citation type="submission" date="2017-02" db="EMBL/GenBank/DDBJ databases">
        <title>Bacillus pseudomycoides isolate FSL K6-0042.</title>
        <authorList>
            <person name="Kovac J."/>
        </authorList>
    </citation>
    <scope>NUCLEOTIDE SEQUENCE [LARGE SCALE GENOMIC DNA]</scope>
    <source>
        <strain evidence="2 3">FSL K6-0042</strain>
    </source>
</reference>
<dbReference type="SUPFAM" id="SSF51430">
    <property type="entry name" value="NAD(P)-linked oxidoreductase"/>
    <property type="match status" value="1"/>
</dbReference>
<evidence type="ECO:0000313" key="2">
    <source>
        <dbReference type="EMBL" id="OUM50635.1"/>
    </source>
</evidence>
<dbReference type="InterPro" id="IPR020471">
    <property type="entry name" value="AKR"/>
</dbReference>
<dbReference type="InterPro" id="IPR036812">
    <property type="entry name" value="NAD(P)_OxRdtase_dom_sf"/>
</dbReference>
<dbReference type="InterPro" id="IPR053135">
    <property type="entry name" value="AKR2_Oxidoreductase"/>
</dbReference>